<dbReference type="InterPro" id="IPR002820">
    <property type="entry name" value="Mopterin_CF_biosynth-C_dom"/>
</dbReference>
<evidence type="ECO:0000256" key="5">
    <source>
        <dbReference type="ARBA" id="ARBA00023239"/>
    </source>
</evidence>
<evidence type="ECO:0000256" key="7">
    <source>
        <dbReference type="SAM" id="MobiDB-lite"/>
    </source>
</evidence>
<dbReference type="NCBIfam" id="NF006870">
    <property type="entry name" value="PRK09364.1"/>
    <property type="match status" value="1"/>
</dbReference>
<dbReference type="SUPFAM" id="SSF55040">
    <property type="entry name" value="Molybdenum cofactor biosynthesis protein C, MoaC"/>
    <property type="match status" value="1"/>
</dbReference>
<dbReference type="CDD" id="cd01420">
    <property type="entry name" value="MoaC_PE"/>
    <property type="match status" value="1"/>
</dbReference>
<dbReference type="InterPro" id="IPR001453">
    <property type="entry name" value="MoaB/Mog_dom"/>
</dbReference>
<dbReference type="SUPFAM" id="SSF53218">
    <property type="entry name" value="Molybdenum cofactor biosynthesis proteins"/>
    <property type="match status" value="1"/>
</dbReference>
<evidence type="ECO:0000313" key="9">
    <source>
        <dbReference type="EMBL" id="SNY88322.1"/>
    </source>
</evidence>
<comment type="subunit">
    <text evidence="6">Homohexamer; trimer of dimers.</text>
</comment>
<dbReference type="Pfam" id="PF00994">
    <property type="entry name" value="MoCF_biosynth"/>
    <property type="match status" value="1"/>
</dbReference>
<keyword evidence="5 6" id="KW-0456">Lyase</keyword>
<accession>A0A285LTT0</accession>
<gene>
    <name evidence="6" type="primary">moaC</name>
    <name evidence="9" type="ORF">SAMN04244553_5294</name>
</gene>
<dbReference type="GO" id="GO:0006777">
    <property type="term" value="P:Mo-molybdopterin cofactor biosynthetic process"/>
    <property type="evidence" value="ECO:0007669"/>
    <property type="project" value="UniProtKB-UniRule"/>
</dbReference>
<feature type="domain" description="MoaB/Mog" evidence="8">
    <location>
        <begin position="181"/>
        <end position="323"/>
    </location>
</feature>
<reference evidence="9 10" key="1">
    <citation type="submission" date="2017-09" db="EMBL/GenBank/DDBJ databases">
        <authorList>
            <person name="Ehlers B."/>
            <person name="Leendertz F.H."/>
        </authorList>
    </citation>
    <scope>NUCLEOTIDE SEQUENCE [LARGE SCALE GENOMIC DNA]</scope>
    <source>
        <strain evidence="9 10">DSM 45537</strain>
    </source>
</reference>
<comment type="catalytic activity">
    <reaction evidence="1 6">
        <text>(8S)-3',8-cyclo-7,8-dihydroguanosine 5'-triphosphate = cyclic pyranopterin phosphate + diphosphate</text>
        <dbReference type="Rhea" id="RHEA:49580"/>
        <dbReference type="ChEBI" id="CHEBI:33019"/>
        <dbReference type="ChEBI" id="CHEBI:59648"/>
        <dbReference type="ChEBI" id="CHEBI:131766"/>
        <dbReference type="EC" id="4.6.1.17"/>
    </reaction>
</comment>
<organism evidence="9 10">
    <name type="scientific">Nocardia amikacinitolerans</name>
    <dbReference type="NCBI Taxonomy" id="756689"/>
    <lineage>
        <taxon>Bacteria</taxon>
        <taxon>Bacillati</taxon>
        <taxon>Actinomycetota</taxon>
        <taxon>Actinomycetes</taxon>
        <taxon>Mycobacteriales</taxon>
        <taxon>Nocardiaceae</taxon>
        <taxon>Nocardia</taxon>
    </lineage>
</organism>
<dbReference type="AlphaFoldDB" id="A0A285LTT0"/>
<feature type="region of interest" description="Disordered" evidence="7">
    <location>
        <begin position="147"/>
        <end position="178"/>
    </location>
</feature>
<dbReference type="UniPathway" id="UPA00344"/>
<evidence type="ECO:0000313" key="10">
    <source>
        <dbReference type="Proteomes" id="UP000219565"/>
    </source>
</evidence>
<comment type="similarity">
    <text evidence="6">Belongs to the MoaC family.</text>
</comment>
<evidence type="ECO:0000256" key="2">
    <source>
        <dbReference type="ARBA" id="ARBA00005046"/>
    </source>
</evidence>
<dbReference type="GO" id="GO:0061799">
    <property type="term" value="F:cyclic pyranopterin monophosphate synthase activity"/>
    <property type="evidence" value="ECO:0007669"/>
    <property type="project" value="UniProtKB-UniRule"/>
</dbReference>
<evidence type="ECO:0000256" key="3">
    <source>
        <dbReference type="ARBA" id="ARBA00012575"/>
    </source>
</evidence>
<dbReference type="InterPro" id="IPR036522">
    <property type="entry name" value="MoaC_sf"/>
</dbReference>
<comment type="function">
    <text evidence="6">Catalyzes the conversion of (8S)-3',8-cyclo-7,8-dihydroguanosine 5'-triphosphate to cyclic pyranopterin monophosphate (cPMP).</text>
</comment>
<dbReference type="SMART" id="SM00852">
    <property type="entry name" value="MoCF_biosynth"/>
    <property type="match status" value="1"/>
</dbReference>
<dbReference type="RefSeq" id="WP_097247595.1">
    <property type="nucleotide sequence ID" value="NZ_JAMTCV010000001.1"/>
</dbReference>
<dbReference type="InterPro" id="IPR023045">
    <property type="entry name" value="MoaC"/>
</dbReference>
<feature type="binding site" evidence="6">
    <location>
        <begin position="75"/>
        <end position="77"/>
    </location>
    <ligand>
        <name>substrate</name>
    </ligand>
</feature>
<dbReference type="EC" id="4.6.1.17" evidence="3 6"/>
<evidence type="ECO:0000256" key="6">
    <source>
        <dbReference type="HAMAP-Rule" id="MF_01224"/>
    </source>
</evidence>
<evidence type="ECO:0000259" key="8">
    <source>
        <dbReference type="SMART" id="SM00852"/>
    </source>
</evidence>
<dbReference type="PANTHER" id="PTHR43764:SF1">
    <property type="entry name" value="MOLYBDOPTERIN MOLYBDOTRANSFERASE"/>
    <property type="match status" value="1"/>
</dbReference>
<dbReference type="InterPro" id="IPR036425">
    <property type="entry name" value="MoaB/Mog-like_dom_sf"/>
</dbReference>
<evidence type="ECO:0000256" key="4">
    <source>
        <dbReference type="ARBA" id="ARBA00023150"/>
    </source>
</evidence>
<dbReference type="InterPro" id="IPR051920">
    <property type="entry name" value="MPT_Adenylyltrnsfr/MoaC-Rel"/>
</dbReference>
<comment type="pathway">
    <text evidence="2 6">Cofactor biosynthesis; molybdopterin biosynthesis.</text>
</comment>
<evidence type="ECO:0000256" key="1">
    <source>
        <dbReference type="ARBA" id="ARBA00001637"/>
    </source>
</evidence>
<proteinExistence type="inferred from homology"/>
<protein>
    <recommendedName>
        <fullName evidence="3 6">Cyclic pyranopterin monophosphate synthase</fullName>
        <ecNumber evidence="3 6">4.6.1.17</ecNumber>
    </recommendedName>
    <alternativeName>
        <fullName evidence="6">Molybdenum cofactor biosynthesis protein C</fullName>
    </alternativeName>
</protein>
<dbReference type="Gene3D" id="3.30.70.640">
    <property type="entry name" value="Molybdopterin cofactor biosynthesis C (MoaC) domain"/>
    <property type="match status" value="1"/>
</dbReference>
<dbReference type="CDD" id="cd00886">
    <property type="entry name" value="MogA_MoaB"/>
    <property type="match status" value="1"/>
</dbReference>
<dbReference type="InterPro" id="IPR047594">
    <property type="entry name" value="MoaC_bact/euk"/>
</dbReference>
<dbReference type="OrthoDB" id="9794429at2"/>
<dbReference type="Gene3D" id="3.40.980.10">
    <property type="entry name" value="MoaB/Mog-like domain"/>
    <property type="match status" value="1"/>
</dbReference>
<keyword evidence="4 6" id="KW-0501">Molybdenum cofactor biosynthesis</keyword>
<dbReference type="HAMAP" id="MF_01224_B">
    <property type="entry name" value="MoaC_B"/>
    <property type="match status" value="1"/>
</dbReference>
<dbReference type="NCBIfam" id="TIGR00581">
    <property type="entry name" value="moaC"/>
    <property type="match status" value="1"/>
</dbReference>
<dbReference type="Proteomes" id="UP000219565">
    <property type="component" value="Unassembled WGS sequence"/>
</dbReference>
<dbReference type="InterPro" id="IPR012247">
    <property type="entry name" value="MoaC_MogA"/>
</dbReference>
<name>A0A285LTT0_9NOCA</name>
<sequence>MTELSHVDQEGRARMVDVSAKADTTRVAVAAGALHTTAEVVALVRADDLPKADVLSTARIAGIAGAKKTSELIPLCHQLALSSVKVEFGFTETAITIEATAKTKGPTGVEMEALTAVAVAGLTLHDMVKAVDPAATLDGVRLLTKEGGKRGHWQRPGESEQDAETTAVEQNESPDDTDRSAVVLVASTGAAAGTRVDTTGPVLVEWLTGLGFSVRGPLVYADAEVGVGLADALRFAPALVISTGGTGASPTDATPEATLAVLDRELPGVAEAIRQRGTAKFPLAALSRGVAGLAGRSVIVNLPGSPGGVKDGMAVLEPLLDHLLAQVAGGGAHDNT</sequence>
<dbReference type="STRING" id="1379680.GCA_001612615_01556"/>
<feature type="binding site" evidence="6">
    <location>
        <begin position="111"/>
        <end position="112"/>
    </location>
    <ligand>
        <name>substrate</name>
    </ligand>
</feature>
<feature type="active site" evidence="6">
    <location>
        <position position="126"/>
    </location>
</feature>
<keyword evidence="10" id="KW-1185">Reference proteome</keyword>
<dbReference type="EMBL" id="OBEG01000006">
    <property type="protein sequence ID" value="SNY88322.1"/>
    <property type="molecule type" value="Genomic_DNA"/>
</dbReference>
<dbReference type="Pfam" id="PF01967">
    <property type="entry name" value="MoaC"/>
    <property type="match status" value="1"/>
</dbReference>
<dbReference type="PANTHER" id="PTHR43764">
    <property type="entry name" value="MOLYBDENUM COFACTOR BIOSYNTHESIS"/>
    <property type="match status" value="1"/>
</dbReference>
<dbReference type="NCBIfam" id="NF002947">
    <property type="entry name" value="PRK03604.1"/>
    <property type="match status" value="1"/>
</dbReference>
<dbReference type="PIRSF" id="PIRSF036594">
    <property type="entry name" value="MoaC_MogA"/>
    <property type="match status" value="1"/>
</dbReference>